<feature type="chain" id="PRO_5012873775" evidence="1">
    <location>
        <begin position="28"/>
        <end position="71"/>
    </location>
</feature>
<organism evidence="2 3">
    <name type="scientific">Streptomyces swartbergensis</name>
    <dbReference type="NCBI Taxonomy" id="487165"/>
    <lineage>
        <taxon>Bacteria</taxon>
        <taxon>Bacillati</taxon>
        <taxon>Actinomycetota</taxon>
        <taxon>Actinomycetes</taxon>
        <taxon>Kitasatosporales</taxon>
        <taxon>Streptomycetaceae</taxon>
        <taxon>Streptomyces</taxon>
    </lineage>
</organism>
<feature type="signal peptide" evidence="1">
    <location>
        <begin position="1"/>
        <end position="27"/>
    </location>
</feature>
<comment type="caution">
    <text evidence="2">The sequence shown here is derived from an EMBL/GenBank/DDBJ whole genome shotgun (WGS) entry which is preliminary data.</text>
</comment>
<evidence type="ECO:0000313" key="3">
    <source>
        <dbReference type="Proteomes" id="UP000195105"/>
    </source>
</evidence>
<keyword evidence="1" id="KW-0732">Signal</keyword>
<keyword evidence="3" id="KW-1185">Reference proteome</keyword>
<gene>
    <name evidence="2" type="ORF">CA983_11220</name>
</gene>
<accession>A0A243S745</accession>
<evidence type="ECO:0000313" key="2">
    <source>
        <dbReference type="EMBL" id="OUD03107.1"/>
    </source>
</evidence>
<reference evidence="2 3" key="1">
    <citation type="submission" date="2017-05" db="EMBL/GenBank/DDBJ databases">
        <title>Biotechnological potential of actinobacteria isolated from South African environments.</title>
        <authorList>
            <person name="Le Roes-Hill M."/>
            <person name="Prins A."/>
            <person name="Durrell K.A."/>
        </authorList>
    </citation>
    <scope>NUCLEOTIDE SEQUENCE [LARGE SCALE GENOMIC DNA]</scope>
    <source>
        <strain evidence="2 3">HMC13</strain>
    </source>
</reference>
<dbReference type="Proteomes" id="UP000195105">
    <property type="component" value="Unassembled WGS sequence"/>
</dbReference>
<evidence type="ECO:0000256" key="1">
    <source>
        <dbReference type="SAM" id="SignalP"/>
    </source>
</evidence>
<name>A0A243S745_9ACTN</name>
<dbReference type="AlphaFoldDB" id="A0A243S745"/>
<proteinExistence type="predicted"/>
<dbReference type="EMBL" id="NGFN01000050">
    <property type="protein sequence ID" value="OUD03107.1"/>
    <property type="molecule type" value="Genomic_DNA"/>
</dbReference>
<sequence length="71" mass="7100">MRIRTIAAAAALAGALAIGVGTTAAHAQPEPFELPLQQVGVEESALAANLSGDVPAFPFGPMTEESPGQEG</sequence>
<protein>
    <submittedName>
        <fullName evidence="2">Uncharacterized protein</fullName>
    </submittedName>
</protein>